<organism evidence="9 10">
    <name type="scientific">Smittium angustum</name>
    <dbReference type="NCBI Taxonomy" id="133377"/>
    <lineage>
        <taxon>Eukaryota</taxon>
        <taxon>Fungi</taxon>
        <taxon>Fungi incertae sedis</taxon>
        <taxon>Zoopagomycota</taxon>
        <taxon>Kickxellomycotina</taxon>
        <taxon>Harpellomycetes</taxon>
        <taxon>Harpellales</taxon>
        <taxon>Legeriomycetaceae</taxon>
        <taxon>Smittium</taxon>
    </lineage>
</organism>
<keyword evidence="5" id="KW-0175">Coiled coil</keyword>
<feature type="coiled-coil region" evidence="5">
    <location>
        <begin position="323"/>
        <end position="350"/>
    </location>
</feature>
<keyword evidence="4" id="KW-1015">Disulfide bond</keyword>
<evidence type="ECO:0000256" key="5">
    <source>
        <dbReference type="SAM" id="Coils"/>
    </source>
</evidence>
<dbReference type="GO" id="GO:0017177">
    <property type="term" value="C:glucosidase II complex"/>
    <property type="evidence" value="ECO:0007669"/>
    <property type="project" value="TreeGrafter"/>
</dbReference>
<keyword evidence="3" id="KW-0256">Endoplasmic reticulum</keyword>
<dbReference type="InterPro" id="IPR036607">
    <property type="entry name" value="PRKCSH"/>
</dbReference>
<feature type="coiled-coil region" evidence="5">
    <location>
        <begin position="170"/>
        <end position="204"/>
    </location>
</feature>
<reference evidence="9 10" key="1">
    <citation type="journal article" date="2018" name="MBio">
        <title>Comparative Genomics Reveals the Core Gene Toolbox for the Fungus-Insect Symbiosis.</title>
        <authorList>
            <person name="Wang Y."/>
            <person name="Stata M."/>
            <person name="Wang W."/>
            <person name="Stajich J.E."/>
            <person name="White M.M."/>
            <person name="Moncalvo J.M."/>
        </authorList>
    </citation>
    <scope>NUCLEOTIDE SEQUENCE [LARGE SCALE GENOMIC DNA]</scope>
    <source>
        <strain evidence="9 10">AUS-126-30</strain>
    </source>
</reference>
<keyword evidence="10" id="KW-1185">Reference proteome</keyword>
<feature type="signal peptide" evidence="7">
    <location>
        <begin position="1"/>
        <end position="15"/>
    </location>
</feature>
<dbReference type="InterPro" id="IPR028146">
    <property type="entry name" value="PRKCSH_N"/>
</dbReference>
<protein>
    <recommendedName>
        <fullName evidence="1">Glucosidase 2 subunit beta</fullName>
    </recommendedName>
</protein>
<proteinExistence type="predicted"/>
<evidence type="ECO:0000256" key="3">
    <source>
        <dbReference type="ARBA" id="ARBA00022824"/>
    </source>
</evidence>
<evidence type="ECO:0000256" key="4">
    <source>
        <dbReference type="ARBA" id="ARBA00023157"/>
    </source>
</evidence>
<dbReference type="GO" id="GO:0006491">
    <property type="term" value="P:N-glycan processing"/>
    <property type="evidence" value="ECO:0007669"/>
    <property type="project" value="TreeGrafter"/>
</dbReference>
<feature type="chain" id="PRO_5015626350" description="Glucosidase 2 subunit beta" evidence="7">
    <location>
        <begin position="16"/>
        <end position="625"/>
    </location>
</feature>
<feature type="domain" description="MRH" evidence="8">
    <location>
        <begin position="461"/>
        <end position="568"/>
    </location>
</feature>
<comment type="caution">
    <text evidence="9">The sequence shown here is derived from an EMBL/GenBank/DDBJ whole genome shotgun (WGS) entry which is preliminary data.</text>
</comment>
<dbReference type="Gene3D" id="2.70.130.10">
    <property type="entry name" value="Mannose-6-phosphate receptor binding domain"/>
    <property type="match status" value="1"/>
</dbReference>
<feature type="region of interest" description="Disordered" evidence="6">
    <location>
        <begin position="289"/>
        <end position="309"/>
    </location>
</feature>
<name>A0A2U1J1E9_SMIAN</name>
<evidence type="ECO:0000256" key="1">
    <source>
        <dbReference type="ARBA" id="ARBA00022387"/>
    </source>
</evidence>
<dbReference type="InterPro" id="IPR039794">
    <property type="entry name" value="Gtb1-like"/>
</dbReference>
<evidence type="ECO:0000256" key="6">
    <source>
        <dbReference type="SAM" id="MobiDB-lite"/>
    </source>
</evidence>
<accession>A0A2U1J1E9</accession>
<dbReference type="Proteomes" id="UP000245591">
    <property type="component" value="Unassembled WGS sequence"/>
</dbReference>
<evidence type="ECO:0000256" key="7">
    <source>
        <dbReference type="SAM" id="SignalP"/>
    </source>
</evidence>
<dbReference type="Pfam" id="PF12999">
    <property type="entry name" value="PRKCSH-like"/>
    <property type="match status" value="1"/>
</dbReference>
<dbReference type="PANTHER" id="PTHR12630">
    <property type="entry name" value="N-LINKED OLIGOSACCHARIDE PROCESSING"/>
    <property type="match status" value="1"/>
</dbReference>
<keyword evidence="2 7" id="KW-0732">Signal</keyword>
<dbReference type="PANTHER" id="PTHR12630:SF1">
    <property type="entry name" value="GLUCOSIDASE 2 SUBUNIT BETA"/>
    <property type="match status" value="1"/>
</dbReference>
<evidence type="ECO:0000259" key="8">
    <source>
        <dbReference type="PROSITE" id="PS51914"/>
    </source>
</evidence>
<dbReference type="PROSITE" id="PS51914">
    <property type="entry name" value="MRH"/>
    <property type="match status" value="1"/>
</dbReference>
<gene>
    <name evidence="9" type="ORF">BB558_005103</name>
</gene>
<dbReference type="SUPFAM" id="SSF50911">
    <property type="entry name" value="Mannose 6-phosphate receptor domain"/>
    <property type="match status" value="1"/>
</dbReference>
<feature type="compositionally biased region" description="Basic and acidic residues" evidence="6">
    <location>
        <begin position="289"/>
        <end position="306"/>
    </location>
</feature>
<dbReference type="Pfam" id="PF13015">
    <property type="entry name" value="PRKCSH_1"/>
    <property type="match status" value="1"/>
</dbReference>
<dbReference type="InterPro" id="IPR009011">
    <property type="entry name" value="Man6P_isomerase_rcpt-bd_dom_sf"/>
</dbReference>
<dbReference type="InterPro" id="IPR044865">
    <property type="entry name" value="MRH_dom"/>
</dbReference>
<evidence type="ECO:0000313" key="10">
    <source>
        <dbReference type="Proteomes" id="UP000245591"/>
    </source>
</evidence>
<evidence type="ECO:0000313" key="9">
    <source>
        <dbReference type="EMBL" id="PVZ98896.1"/>
    </source>
</evidence>
<dbReference type="AlphaFoldDB" id="A0A2U1J1E9"/>
<evidence type="ECO:0000256" key="2">
    <source>
        <dbReference type="ARBA" id="ARBA00022729"/>
    </source>
</evidence>
<dbReference type="EMBL" id="MBFU01000498">
    <property type="protein sequence ID" value="PVZ98896.1"/>
    <property type="molecule type" value="Genomic_DNA"/>
</dbReference>
<sequence length="625" mass="70931">MKLFSVFLMLYATHAANKFVLDSDGEIRGVAPKDYSKYKPNKEGLFQCLDGKKKISFDRVNDDYCDCEDGSDEPGTSACNNSKFYCKNVGHIPVYIGSERVNDGVCDEECCDGSDEWSGITKCENRCKELGEVAKKKEKEQKEIYYMGGLEKERLKRKAKRMHLQLSKDMEAKIKEKGPLEKEVSELEKEKSTLETKEREIVSKLTESSLKMKQELYDKYKETAVSFRRFNLDKKNIMEGRVTALVGLLKDLAKDYNKEYDDKAVEKAIADYNKLLDMSFRVRLASNKGADDHPDIEDDNTRRIEEDSFTSSEAAANRYKYDAGELADDLKKLSEILAELENNYNRNYHDLAVKGATNEFLSLKKTWSESETSEAKKEAEAEKWDKTLQDATKKLIEIDQKSDKSSLPPEEDKIMKQLEKVKSDYYAKSSELSSINNNISSINETLLFDLGPDNIFLALKDQCVSIELSEYKYEVCFLGSATQIGIKDYANMNLGKFTKYGSIKTASGEEQIDYKKLSYLNGAHCWNGPARSLHVNLECGKETLVLSVMEPEKCEYHMKMKLPAVCPDLVGEQLQNAIKILDSEPIPEDTEKSVVNEAKTSSTEDVDLLEELVEDIGGDVVHDEL</sequence>